<dbReference type="Proteomes" id="UP000626109">
    <property type="component" value="Unassembled WGS sequence"/>
</dbReference>
<evidence type="ECO:0000313" key="2">
    <source>
        <dbReference type="EMBL" id="CAE8661458.1"/>
    </source>
</evidence>
<dbReference type="Gene3D" id="3.40.50.11350">
    <property type="match status" value="1"/>
</dbReference>
<reference evidence="2" key="1">
    <citation type="submission" date="2021-02" db="EMBL/GenBank/DDBJ databases">
        <authorList>
            <person name="Dougan E. K."/>
            <person name="Rhodes N."/>
            <person name="Thang M."/>
            <person name="Chan C."/>
        </authorList>
    </citation>
    <scope>NUCLEOTIDE SEQUENCE</scope>
</reference>
<dbReference type="EMBL" id="CAJNNV010029194">
    <property type="protein sequence ID" value="CAE8627467.1"/>
    <property type="molecule type" value="Genomic_DNA"/>
</dbReference>
<evidence type="ECO:0000313" key="3">
    <source>
        <dbReference type="Proteomes" id="UP000626109"/>
    </source>
</evidence>
<dbReference type="Gene3D" id="3.40.50.300">
    <property type="entry name" value="P-loop containing nucleotide triphosphate hydrolases"/>
    <property type="match status" value="1"/>
</dbReference>
<dbReference type="InterPro" id="IPR027417">
    <property type="entry name" value="P-loop_NTPase"/>
</dbReference>
<dbReference type="SUPFAM" id="SSF52540">
    <property type="entry name" value="P-loop containing nucleoside triphosphate hydrolases"/>
    <property type="match status" value="1"/>
</dbReference>
<dbReference type="AlphaFoldDB" id="A0A813IY59"/>
<gene>
    <name evidence="1" type="ORF">PGLA1383_LOCUS44225</name>
    <name evidence="2" type="ORF">PGLA2088_LOCUS14513</name>
</gene>
<name>A0A813IY59_POLGL</name>
<dbReference type="EMBL" id="CAJNNW010017713">
    <property type="protein sequence ID" value="CAE8661458.1"/>
    <property type="molecule type" value="Genomic_DNA"/>
</dbReference>
<accession>A0A813IY59</accession>
<dbReference type="Proteomes" id="UP000654075">
    <property type="component" value="Unassembled WGS sequence"/>
</dbReference>
<sequence length="845" mass="94990">MPTWRQLRGQSEGAPVSLVGPREWEGIVVCNNACVVRAEASLDSPLVRELPPGTCVSVVQEGEAGGRQRLCLSAPCSGWVSAKFVRKTANAWSEAGNSMDVVEDNSWQPLGMPTFFPDASANVTAKTPMGRPVELFDGNPEVDRSFGSPAAMYTDRVEMALWISRRVGSFNSSLGDEVKASMFAQVGELQAPSQPSGAPKKYRPQVLYIAGVEGTGHHGVMPMLLYPAVRQFGSGTISWWRSLREVLMKTPPSRRKARLHQLLDAMGIFDRPHFIVEWCSWPFGEDVRGRWSEGCDDPNSLQREERSGNPGNSVDLREFVELFQTHGDVKVLVLHRGLASAAWSHKEWDDGLVEHAKVLALFNDYLTRVLRKFDADMWRWVAYEDLCEAHVQQDFSAIKAIADFLGLQRGADLERVFRHFRPSRKDASSEMSPENLRAIRRVEEEKCQTWFPSAFPAQRLLAQFSPCSGKVRKLLQPAQEQDQSTKDSQMGLDPTNPAFIQFLASMTEVQKQAWLAVCQSQADPQESAVLIQRLQQSLSEDQVFLFRKALLREEVSQRVDQADVDPGAYTCLHMWIEDRGFGSEINNLISASIFCKEHELSCVVEDEAWNSGQLHSYLQAEPLMLRRCPHSTHGRCRQLDVRRNKRVATPGWFAVCKHAKKVSFAEKAKVTRQVWRYTSDTANRIDLLNEEFDLPTSYVAVHVRCGDKVAGKRKESVSVTTADYAKEALSHLGRNCSVIAVCTDDLSAAEEFGEAVRKLRPMADVRWRSRKDIPEELRHGHWQADYNALRVEDRVGMTQEFLADVEVLRGASVTICTYSSNVGRLVALLRDGPTVSMDQAEWTND</sequence>
<protein>
    <submittedName>
        <fullName evidence="2">Uncharacterized protein</fullName>
    </submittedName>
</protein>
<evidence type="ECO:0000313" key="4">
    <source>
        <dbReference type="Proteomes" id="UP000654075"/>
    </source>
</evidence>
<dbReference type="OrthoDB" id="418905at2759"/>
<proteinExistence type="predicted"/>
<evidence type="ECO:0000313" key="1">
    <source>
        <dbReference type="EMBL" id="CAE8627467.1"/>
    </source>
</evidence>
<keyword evidence="4" id="KW-1185">Reference proteome</keyword>
<comment type="caution">
    <text evidence="2">The sequence shown here is derived from an EMBL/GenBank/DDBJ whole genome shotgun (WGS) entry which is preliminary data.</text>
</comment>
<organism evidence="2 3">
    <name type="scientific">Polarella glacialis</name>
    <name type="common">Dinoflagellate</name>
    <dbReference type="NCBI Taxonomy" id="89957"/>
    <lineage>
        <taxon>Eukaryota</taxon>
        <taxon>Sar</taxon>
        <taxon>Alveolata</taxon>
        <taxon>Dinophyceae</taxon>
        <taxon>Suessiales</taxon>
        <taxon>Suessiaceae</taxon>
        <taxon>Polarella</taxon>
    </lineage>
</organism>